<dbReference type="Pfam" id="PF13411">
    <property type="entry name" value="MerR_1"/>
    <property type="match status" value="1"/>
</dbReference>
<proteinExistence type="predicted"/>
<dbReference type="PANTHER" id="PTHR30204:SF90">
    <property type="entry name" value="HTH-TYPE TRANSCRIPTIONAL ACTIVATOR MTA"/>
    <property type="match status" value="1"/>
</dbReference>
<keyword evidence="4" id="KW-1185">Reference proteome</keyword>
<reference evidence="3 4" key="1">
    <citation type="submission" date="2017-03" db="EMBL/GenBank/DDBJ databases">
        <title>Isolation of Levoglucosan Utilizing Bacteria.</title>
        <authorList>
            <person name="Arya A.S."/>
        </authorList>
    </citation>
    <scope>NUCLEOTIDE SEQUENCE [LARGE SCALE GENOMIC DNA]</scope>
    <source>
        <strain evidence="3 4">MEC069</strain>
    </source>
</reference>
<dbReference type="Proteomes" id="UP000298246">
    <property type="component" value="Unassembled WGS sequence"/>
</dbReference>
<dbReference type="EMBL" id="MYFO01000005">
    <property type="protein sequence ID" value="TFE90123.1"/>
    <property type="molecule type" value="Genomic_DNA"/>
</dbReference>
<accession>A0A4Y8Q729</accession>
<dbReference type="PROSITE" id="PS50937">
    <property type="entry name" value="HTH_MERR_2"/>
    <property type="match status" value="1"/>
</dbReference>
<keyword evidence="1" id="KW-0238">DNA-binding</keyword>
<dbReference type="GO" id="GO:0003700">
    <property type="term" value="F:DNA-binding transcription factor activity"/>
    <property type="evidence" value="ECO:0007669"/>
    <property type="project" value="InterPro"/>
</dbReference>
<evidence type="ECO:0000259" key="2">
    <source>
        <dbReference type="PROSITE" id="PS50937"/>
    </source>
</evidence>
<dbReference type="PANTHER" id="PTHR30204">
    <property type="entry name" value="REDOX-CYCLING DRUG-SENSING TRANSCRIPTIONAL ACTIVATOR SOXR"/>
    <property type="match status" value="1"/>
</dbReference>
<feature type="domain" description="HTH merR-type" evidence="2">
    <location>
        <begin position="1"/>
        <end position="71"/>
    </location>
</feature>
<evidence type="ECO:0000313" key="4">
    <source>
        <dbReference type="Proteomes" id="UP000298246"/>
    </source>
</evidence>
<dbReference type="CDD" id="cd01106">
    <property type="entry name" value="HTH_TipAL-Mta"/>
    <property type="match status" value="1"/>
</dbReference>
<dbReference type="SUPFAM" id="SSF46955">
    <property type="entry name" value="Putative DNA-binding domain"/>
    <property type="match status" value="1"/>
</dbReference>
<dbReference type="OrthoDB" id="9814833at2"/>
<dbReference type="InterPro" id="IPR012925">
    <property type="entry name" value="TipAS_dom"/>
</dbReference>
<evidence type="ECO:0000313" key="3">
    <source>
        <dbReference type="EMBL" id="TFE90123.1"/>
    </source>
</evidence>
<dbReference type="AlphaFoldDB" id="A0A4Y8Q729"/>
<organism evidence="3 4">
    <name type="scientific">Paenibacillus athensensis</name>
    <dbReference type="NCBI Taxonomy" id="1967502"/>
    <lineage>
        <taxon>Bacteria</taxon>
        <taxon>Bacillati</taxon>
        <taxon>Bacillota</taxon>
        <taxon>Bacilli</taxon>
        <taxon>Bacillales</taxon>
        <taxon>Paenibacillaceae</taxon>
        <taxon>Paenibacillus</taxon>
    </lineage>
</organism>
<evidence type="ECO:0000256" key="1">
    <source>
        <dbReference type="ARBA" id="ARBA00023125"/>
    </source>
</evidence>
<name>A0A4Y8Q729_9BACL</name>
<dbReference type="InterPro" id="IPR000551">
    <property type="entry name" value="MerR-type_HTH_dom"/>
</dbReference>
<dbReference type="InterPro" id="IPR009061">
    <property type="entry name" value="DNA-bd_dom_put_sf"/>
</dbReference>
<comment type="caution">
    <text evidence="3">The sequence shown here is derived from an EMBL/GenBank/DDBJ whole genome shotgun (WGS) entry which is preliminary data.</text>
</comment>
<dbReference type="GO" id="GO:0003677">
    <property type="term" value="F:DNA binding"/>
    <property type="evidence" value="ECO:0007669"/>
    <property type="project" value="UniProtKB-KW"/>
</dbReference>
<dbReference type="Gene3D" id="1.10.1660.10">
    <property type="match status" value="1"/>
</dbReference>
<sequence length="260" mass="28728">MFYTVKEVAELSGATVKTLHHYHKIGLLAPREISEAGYRLYGSRELERLQEILFYRELDFSLDEIKQLLDGQPDRTAILRDQRERLAARAERLHGLVRTLELTLAGELAGEPLPEAELFRGFASAAQWRAALEPQRQYLREQYGFELLDDKAAEALDAAAMNEMAREAKRFMDGMADGLRRKCAAGSEAAAALIASHLAALNGFGHATTAADFAAQCRFFLADDFHRDMLESQQVGLAYYVCAAADAFAKAHTGDAVAGS</sequence>
<dbReference type="Pfam" id="PF07739">
    <property type="entry name" value="TipAS"/>
    <property type="match status" value="1"/>
</dbReference>
<dbReference type="SMART" id="SM00422">
    <property type="entry name" value="HTH_MERR"/>
    <property type="match status" value="1"/>
</dbReference>
<protein>
    <submittedName>
        <fullName evidence="3">MerR family transcriptional regulator</fullName>
    </submittedName>
</protein>
<dbReference type="RefSeq" id="WP_134750572.1">
    <property type="nucleotide sequence ID" value="NZ_MYFO02000001.1"/>
</dbReference>
<dbReference type="InterPro" id="IPR047057">
    <property type="entry name" value="MerR_fam"/>
</dbReference>
<gene>
    <name evidence="3" type="ORF">B5M42_05505</name>
</gene>